<dbReference type="InterPro" id="IPR018247">
    <property type="entry name" value="EF_Hand_1_Ca_BS"/>
</dbReference>
<dbReference type="InterPro" id="IPR011992">
    <property type="entry name" value="EF-hand-dom_pair"/>
</dbReference>
<dbReference type="Gene3D" id="1.10.238.10">
    <property type="entry name" value="EF-hand"/>
    <property type="match status" value="1"/>
</dbReference>
<dbReference type="InterPro" id="IPR002048">
    <property type="entry name" value="EF_hand_dom"/>
</dbReference>
<dbReference type="CDD" id="cd00051">
    <property type="entry name" value="EFh"/>
    <property type="match status" value="1"/>
</dbReference>
<dbReference type="SMART" id="SM00054">
    <property type="entry name" value="EFh"/>
    <property type="match status" value="3"/>
</dbReference>
<dbReference type="RefSeq" id="WP_189095552.1">
    <property type="nucleotide sequence ID" value="NZ_BMND01000001.1"/>
</dbReference>
<feature type="domain" description="EF-hand" evidence="1">
    <location>
        <begin position="54"/>
        <end position="89"/>
    </location>
</feature>
<protein>
    <recommendedName>
        <fullName evidence="1">EF-hand domain-containing protein</fullName>
    </recommendedName>
</protein>
<dbReference type="Pfam" id="PF13202">
    <property type="entry name" value="EF-hand_5"/>
    <property type="match status" value="2"/>
</dbReference>
<dbReference type="PROSITE" id="PS00018">
    <property type="entry name" value="EF_HAND_1"/>
    <property type="match status" value="3"/>
</dbReference>
<proteinExistence type="predicted"/>
<dbReference type="GeneID" id="301546174"/>
<reference evidence="3" key="1">
    <citation type="journal article" date="2019" name="Int. J. Syst. Evol. Microbiol.">
        <title>The Global Catalogue of Microorganisms (GCM) 10K type strain sequencing project: providing services to taxonomists for standard genome sequencing and annotation.</title>
        <authorList>
            <consortium name="The Broad Institute Genomics Platform"/>
            <consortium name="The Broad Institute Genome Sequencing Center for Infectious Disease"/>
            <person name="Wu L."/>
            <person name="Ma J."/>
        </authorList>
    </citation>
    <scope>NUCLEOTIDE SEQUENCE [LARGE SCALE GENOMIC DNA]</scope>
    <source>
        <strain evidence="3">CGMCC 4.7323</strain>
    </source>
</reference>
<sequence>MGALLDQKYEKLFALLDTNGDGVIGEDDFELMAGRVLNAAAEEKTAKGEKYADEMRNYWRALRDTADANEDGRISKDEFRQALRHVSDTFDTLVGPLYQAGFHLADRDDDGLVGREDFVAVLAAIGVPAPEAGASFDRLTEQSGQLTKDQLMTAATRYYCHEDPADSASHLLFGAL</sequence>
<dbReference type="EMBL" id="BMND01000001">
    <property type="protein sequence ID" value="GGN32454.1"/>
    <property type="molecule type" value="Genomic_DNA"/>
</dbReference>
<evidence type="ECO:0000313" key="2">
    <source>
        <dbReference type="EMBL" id="GGN32454.1"/>
    </source>
</evidence>
<dbReference type="SUPFAM" id="SSF47473">
    <property type="entry name" value="EF-hand"/>
    <property type="match status" value="1"/>
</dbReference>
<feature type="domain" description="EF-hand" evidence="1">
    <location>
        <begin position="4"/>
        <end position="39"/>
    </location>
</feature>
<keyword evidence="3" id="KW-1185">Reference proteome</keyword>
<name>A0ABQ2IYV9_9ACTN</name>
<dbReference type="Proteomes" id="UP000600080">
    <property type="component" value="Unassembled WGS sequence"/>
</dbReference>
<organism evidence="2 3">
    <name type="scientific">Streptomyces kronopolitis</name>
    <dbReference type="NCBI Taxonomy" id="1612435"/>
    <lineage>
        <taxon>Bacteria</taxon>
        <taxon>Bacillati</taxon>
        <taxon>Actinomycetota</taxon>
        <taxon>Actinomycetes</taxon>
        <taxon>Kitasatosporales</taxon>
        <taxon>Streptomycetaceae</taxon>
        <taxon>Streptomyces</taxon>
    </lineage>
</organism>
<comment type="caution">
    <text evidence="2">The sequence shown here is derived from an EMBL/GenBank/DDBJ whole genome shotgun (WGS) entry which is preliminary data.</text>
</comment>
<feature type="domain" description="EF-hand" evidence="1">
    <location>
        <begin position="102"/>
        <end position="128"/>
    </location>
</feature>
<dbReference type="PROSITE" id="PS50222">
    <property type="entry name" value="EF_HAND_2"/>
    <property type="match status" value="3"/>
</dbReference>
<evidence type="ECO:0000313" key="3">
    <source>
        <dbReference type="Proteomes" id="UP000600080"/>
    </source>
</evidence>
<gene>
    <name evidence="2" type="ORF">GCM10012285_02640</name>
</gene>
<accession>A0ABQ2IYV9</accession>
<evidence type="ECO:0000259" key="1">
    <source>
        <dbReference type="PROSITE" id="PS50222"/>
    </source>
</evidence>